<evidence type="ECO:0008006" key="5">
    <source>
        <dbReference type="Google" id="ProtNLM"/>
    </source>
</evidence>
<dbReference type="AlphaFoldDB" id="A0A1B9G1L9"/>
<reference evidence="2" key="1">
    <citation type="submission" date="2013-07" db="EMBL/GenBank/DDBJ databases">
        <title>The Genome Sequence of Cryptococcus bestiolae CBS10118.</title>
        <authorList>
            <consortium name="The Broad Institute Genome Sequencing Platform"/>
            <person name="Cuomo C."/>
            <person name="Litvintseva A."/>
            <person name="Chen Y."/>
            <person name="Heitman J."/>
            <person name="Sun S."/>
            <person name="Springer D."/>
            <person name="Dromer F."/>
            <person name="Young S.K."/>
            <person name="Zeng Q."/>
            <person name="Gargeya S."/>
            <person name="Fitzgerald M."/>
            <person name="Abouelleil A."/>
            <person name="Alvarado L."/>
            <person name="Berlin A.M."/>
            <person name="Chapman S.B."/>
            <person name="Dewar J."/>
            <person name="Goldberg J."/>
            <person name="Griggs A."/>
            <person name="Gujja S."/>
            <person name="Hansen M."/>
            <person name="Howarth C."/>
            <person name="Imamovic A."/>
            <person name="Larimer J."/>
            <person name="McCowan C."/>
            <person name="Murphy C."/>
            <person name="Pearson M."/>
            <person name="Priest M."/>
            <person name="Roberts A."/>
            <person name="Saif S."/>
            <person name="Shea T."/>
            <person name="Sykes S."/>
            <person name="Wortman J."/>
            <person name="Nusbaum C."/>
            <person name="Birren B."/>
        </authorList>
    </citation>
    <scope>NUCLEOTIDE SEQUENCE [LARGE SCALE GENOMIC DNA]</scope>
    <source>
        <strain evidence="2">CBS 10118</strain>
    </source>
</reference>
<feature type="signal peptide" evidence="1">
    <location>
        <begin position="1"/>
        <end position="21"/>
    </location>
</feature>
<dbReference type="Proteomes" id="UP000092730">
    <property type="component" value="Chromosome 4"/>
</dbReference>
<dbReference type="RefSeq" id="XP_019045981.1">
    <property type="nucleotide sequence ID" value="XM_019191351.1"/>
</dbReference>
<dbReference type="OrthoDB" id="2589436at2759"/>
<accession>A0A1B9G1L9</accession>
<keyword evidence="4" id="KW-1185">Reference proteome</keyword>
<reference evidence="3" key="4">
    <citation type="submission" date="2024-02" db="EMBL/GenBank/DDBJ databases">
        <title>Comparative genomics of Cryptococcus and Kwoniella reveals pathogenesis evolution and contrasting modes of karyotype evolution via chromosome fusion or intercentromeric recombination.</title>
        <authorList>
            <person name="Coelho M.A."/>
            <person name="David-Palma M."/>
            <person name="Shea T."/>
            <person name="Bowers K."/>
            <person name="McGinley-Smith S."/>
            <person name="Mohammad A.W."/>
            <person name="Gnirke A."/>
            <person name="Yurkov A.M."/>
            <person name="Nowrousian M."/>
            <person name="Sun S."/>
            <person name="Cuomo C.A."/>
            <person name="Heitman J."/>
        </authorList>
    </citation>
    <scope>NUCLEOTIDE SEQUENCE</scope>
    <source>
        <strain evidence="3">CBS 10118</strain>
    </source>
</reference>
<sequence>MFALKNLMAVGALFALAGVDASPVRRAQCSADNQNYVDNVVCPTLNNLDSFLNFQADNVGANVVNVLGEVNKLLVSDDPVSTIVKDVTGGVVTGVTDGVTFTLKDFAATVQQLDPDCKCNLVACNNDLNDARTQCQLSSTNPMIPQGCGDAISACAAFYSRDQINSYTGCCSSYQLTNNQ</sequence>
<dbReference type="EMBL" id="KI894021">
    <property type="protein sequence ID" value="OCF24911.1"/>
    <property type="molecule type" value="Genomic_DNA"/>
</dbReference>
<proteinExistence type="predicted"/>
<organism evidence="2">
    <name type="scientific">Kwoniella bestiolae CBS 10118</name>
    <dbReference type="NCBI Taxonomy" id="1296100"/>
    <lineage>
        <taxon>Eukaryota</taxon>
        <taxon>Fungi</taxon>
        <taxon>Dikarya</taxon>
        <taxon>Basidiomycota</taxon>
        <taxon>Agaricomycotina</taxon>
        <taxon>Tremellomycetes</taxon>
        <taxon>Tremellales</taxon>
        <taxon>Cryptococcaceae</taxon>
        <taxon>Kwoniella</taxon>
    </lineage>
</organism>
<dbReference type="VEuPathDB" id="FungiDB:I302_04721"/>
<evidence type="ECO:0000256" key="1">
    <source>
        <dbReference type="SAM" id="SignalP"/>
    </source>
</evidence>
<evidence type="ECO:0000313" key="4">
    <source>
        <dbReference type="Proteomes" id="UP000092730"/>
    </source>
</evidence>
<dbReference type="KEGG" id="kbi:30209120"/>
<dbReference type="EMBL" id="CP144544">
    <property type="protein sequence ID" value="WVW83581.1"/>
    <property type="molecule type" value="Genomic_DNA"/>
</dbReference>
<protein>
    <recommendedName>
        <fullName evidence="5">Hydrophobin</fullName>
    </recommendedName>
</protein>
<feature type="chain" id="PRO_5042334757" description="Hydrophobin" evidence="1">
    <location>
        <begin position="22"/>
        <end position="180"/>
    </location>
</feature>
<keyword evidence="1" id="KW-0732">Signal</keyword>
<name>A0A1B9G1L9_9TREE</name>
<evidence type="ECO:0000313" key="3">
    <source>
        <dbReference type="EMBL" id="WVW83581.1"/>
    </source>
</evidence>
<evidence type="ECO:0000313" key="2">
    <source>
        <dbReference type="EMBL" id="OCF24911.1"/>
    </source>
</evidence>
<dbReference type="GeneID" id="30209120"/>
<reference evidence="3" key="2">
    <citation type="submission" date="2013-07" db="EMBL/GenBank/DDBJ databases">
        <authorList>
            <consortium name="The Broad Institute Genome Sequencing Platform"/>
            <person name="Cuomo C."/>
            <person name="Litvintseva A."/>
            <person name="Chen Y."/>
            <person name="Heitman J."/>
            <person name="Sun S."/>
            <person name="Springer D."/>
            <person name="Dromer F."/>
            <person name="Young S.K."/>
            <person name="Zeng Q."/>
            <person name="Gargeya S."/>
            <person name="Fitzgerald M."/>
            <person name="Abouelleil A."/>
            <person name="Alvarado L."/>
            <person name="Berlin A.M."/>
            <person name="Chapman S.B."/>
            <person name="Dewar J."/>
            <person name="Goldberg J."/>
            <person name="Griggs A."/>
            <person name="Gujja S."/>
            <person name="Hansen M."/>
            <person name="Howarth C."/>
            <person name="Imamovic A."/>
            <person name="Larimer J."/>
            <person name="McCowan C."/>
            <person name="Murphy C."/>
            <person name="Pearson M."/>
            <person name="Priest M."/>
            <person name="Roberts A."/>
            <person name="Saif S."/>
            <person name="Shea T."/>
            <person name="Sykes S."/>
            <person name="Wortman J."/>
            <person name="Nusbaum C."/>
            <person name="Birren B."/>
        </authorList>
    </citation>
    <scope>NUCLEOTIDE SEQUENCE</scope>
    <source>
        <strain evidence="3">CBS 10118</strain>
    </source>
</reference>
<gene>
    <name evidence="2" type="ORF">I302_04721</name>
    <name evidence="3" type="ORF">I302_105602</name>
</gene>
<reference evidence="2" key="3">
    <citation type="submission" date="2014-01" db="EMBL/GenBank/DDBJ databases">
        <title>Evolution of pathogenesis and genome organization in the Tremellales.</title>
        <authorList>
            <person name="Cuomo C."/>
            <person name="Litvintseva A."/>
            <person name="Heitman J."/>
            <person name="Chen Y."/>
            <person name="Sun S."/>
            <person name="Springer D."/>
            <person name="Dromer F."/>
            <person name="Young S."/>
            <person name="Zeng Q."/>
            <person name="Chapman S."/>
            <person name="Gujja S."/>
            <person name="Saif S."/>
            <person name="Birren B."/>
        </authorList>
    </citation>
    <scope>NUCLEOTIDE SEQUENCE</scope>
    <source>
        <strain evidence="2">CBS 10118</strain>
    </source>
</reference>